<dbReference type="InterPro" id="IPR052157">
    <property type="entry name" value="BCAA_transport_permease"/>
</dbReference>
<keyword evidence="4 9" id="KW-0812">Transmembrane</keyword>
<evidence type="ECO:0000313" key="10">
    <source>
        <dbReference type="EMBL" id="TXL67106.1"/>
    </source>
</evidence>
<dbReference type="RefSeq" id="WP_147703355.1">
    <property type="nucleotide sequence ID" value="NZ_VDUY01000002.1"/>
</dbReference>
<keyword evidence="7 9" id="KW-0472">Membrane</keyword>
<proteinExistence type="inferred from homology"/>
<dbReference type="GO" id="GO:0022857">
    <property type="term" value="F:transmembrane transporter activity"/>
    <property type="evidence" value="ECO:0007669"/>
    <property type="project" value="InterPro"/>
</dbReference>
<feature type="transmembrane region" description="Helical" evidence="9">
    <location>
        <begin position="217"/>
        <end position="234"/>
    </location>
</feature>
<evidence type="ECO:0000256" key="8">
    <source>
        <dbReference type="ARBA" id="ARBA00037998"/>
    </source>
</evidence>
<feature type="transmembrane region" description="Helical" evidence="9">
    <location>
        <begin position="188"/>
        <end position="211"/>
    </location>
</feature>
<gene>
    <name evidence="10" type="ORF">FHP08_05685</name>
</gene>
<evidence type="ECO:0000256" key="3">
    <source>
        <dbReference type="ARBA" id="ARBA00022475"/>
    </source>
</evidence>
<evidence type="ECO:0000256" key="2">
    <source>
        <dbReference type="ARBA" id="ARBA00022448"/>
    </source>
</evidence>
<feature type="transmembrane region" description="Helical" evidence="9">
    <location>
        <begin position="94"/>
        <end position="112"/>
    </location>
</feature>
<evidence type="ECO:0000256" key="1">
    <source>
        <dbReference type="ARBA" id="ARBA00004651"/>
    </source>
</evidence>
<accession>A0A5C8P1I1</accession>
<keyword evidence="6 9" id="KW-1133">Transmembrane helix</keyword>
<dbReference type="AlphaFoldDB" id="A0A5C8P1I1"/>
<evidence type="ECO:0000256" key="9">
    <source>
        <dbReference type="SAM" id="Phobius"/>
    </source>
</evidence>
<feature type="transmembrane region" description="Helical" evidence="9">
    <location>
        <begin position="139"/>
        <end position="159"/>
    </location>
</feature>
<feature type="transmembrane region" description="Helical" evidence="9">
    <location>
        <begin position="279"/>
        <end position="304"/>
    </location>
</feature>
<protein>
    <submittedName>
        <fullName evidence="10">Branched-chain amino acid ABC transporter permease</fullName>
    </submittedName>
</protein>
<dbReference type="GO" id="GO:0006865">
    <property type="term" value="P:amino acid transport"/>
    <property type="evidence" value="ECO:0007669"/>
    <property type="project" value="UniProtKB-KW"/>
</dbReference>
<comment type="similarity">
    <text evidence="8">Belongs to the binding-protein-dependent transport system permease family. LivHM subfamily.</text>
</comment>
<evidence type="ECO:0000256" key="5">
    <source>
        <dbReference type="ARBA" id="ARBA00022970"/>
    </source>
</evidence>
<feature type="transmembrane region" description="Helical" evidence="9">
    <location>
        <begin position="57"/>
        <end position="82"/>
    </location>
</feature>
<feature type="transmembrane region" description="Helical" evidence="9">
    <location>
        <begin position="241"/>
        <end position="259"/>
    </location>
</feature>
<comment type="subcellular location">
    <subcellularLocation>
        <location evidence="1">Cell membrane</location>
        <topology evidence="1">Multi-pass membrane protein</topology>
    </subcellularLocation>
</comment>
<keyword evidence="11" id="KW-1185">Reference proteome</keyword>
<feature type="transmembrane region" description="Helical" evidence="9">
    <location>
        <begin position="12"/>
        <end position="29"/>
    </location>
</feature>
<dbReference type="GO" id="GO:0005886">
    <property type="term" value="C:plasma membrane"/>
    <property type="evidence" value="ECO:0007669"/>
    <property type="project" value="UniProtKB-SubCell"/>
</dbReference>
<evidence type="ECO:0000256" key="6">
    <source>
        <dbReference type="ARBA" id="ARBA00022989"/>
    </source>
</evidence>
<dbReference type="PANTHER" id="PTHR11795:SF442">
    <property type="entry name" value="ABC TRANSPORTER ATP-BINDING PROTEIN"/>
    <property type="match status" value="1"/>
</dbReference>
<evidence type="ECO:0000313" key="11">
    <source>
        <dbReference type="Proteomes" id="UP000321548"/>
    </source>
</evidence>
<dbReference type="OrthoDB" id="8703217at2"/>
<evidence type="ECO:0000256" key="4">
    <source>
        <dbReference type="ARBA" id="ARBA00022692"/>
    </source>
</evidence>
<comment type="caution">
    <text evidence="10">The sequence shown here is derived from an EMBL/GenBank/DDBJ whole genome shotgun (WGS) entry which is preliminary data.</text>
</comment>
<keyword evidence="3" id="KW-1003">Cell membrane</keyword>
<keyword evidence="5" id="KW-0029">Amino-acid transport</keyword>
<evidence type="ECO:0000256" key="7">
    <source>
        <dbReference type="ARBA" id="ARBA00023136"/>
    </source>
</evidence>
<keyword evidence="2" id="KW-0813">Transport</keyword>
<dbReference type="PANTHER" id="PTHR11795">
    <property type="entry name" value="BRANCHED-CHAIN AMINO ACID TRANSPORT SYSTEM PERMEASE PROTEIN LIVH"/>
    <property type="match status" value="1"/>
</dbReference>
<dbReference type="Proteomes" id="UP000321548">
    <property type="component" value="Unassembled WGS sequence"/>
</dbReference>
<reference evidence="10 11" key="1">
    <citation type="submission" date="2019-06" db="EMBL/GenBank/DDBJ databases">
        <title>Quisquiliibacterium sp. nov., isolated from a maize field.</title>
        <authorList>
            <person name="Lin S.-Y."/>
            <person name="Tsai C.-F."/>
            <person name="Young C.-C."/>
        </authorList>
    </citation>
    <scope>NUCLEOTIDE SEQUENCE [LARGE SCALE GENOMIC DNA]</scope>
    <source>
        <strain evidence="10 11">CC-CFT501</strain>
    </source>
</reference>
<dbReference type="EMBL" id="VDUY01000002">
    <property type="protein sequence ID" value="TXL67106.1"/>
    <property type="molecule type" value="Genomic_DNA"/>
</dbReference>
<dbReference type="Pfam" id="PF02653">
    <property type="entry name" value="BPD_transp_2"/>
    <property type="match status" value="1"/>
</dbReference>
<dbReference type="InterPro" id="IPR001851">
    <property type="entry name" value="ABC_transp_permease"/>
</dbReference>
<name>A0A5C8P1I1_9BURK</name>
<sequence>MEFFVISLLNGVSYGLLLFMLASGLTLIFSMMGVLNFAHASFYMIGAYFAYQVSTWIGFWPALFIAPLLVGALGAVVERYGLRRVHKWGHVPELLFTFGLSYIIVELVQIIWGRAAVPYQVPEELSGTLFTVFSTNFPAYRGFMMLVAIFMLIAIWLMLTRTRIGLVIQASLTHPETVEALGHNVPRVFMLTFGGGTALAGLAGVIGGNAYVTEPSMAALVGAIIFVVTVVGGMGSLAGAFVASLLIGLMQTFAIGIDWSPAGFFQSLGIPITQDTFGYAVWSLKLSQVAPVMPYLLLVLILIFRPRGLMGTREG</sequence>
<organism evidence="10 11">
    <name type="scientific">Zeimonas arvi</name>
    <dbReference type="NCBI Taxonomy" id="2498847"/>
    <lineage>
        <taxon>Bacteria</taxon>
        <taxon>Pseudomonadati</taxon>
        <taxon>Pseudomonadota</taxon>
        <taxon>Betaproteobacteria</taxon>
        <taxon>Burkholderiales</taxon>
        <taxon>Burkholderiaceae</taxon>
        <taxon>Zeimonas</taxon>
    </lineage>
</organism>
<dbReference type="CDD" id="cd06582">
    <property type="entry name" value="TM_PBP1_LivH_like"/>
    <property type="match status" value="1"/>
</dbReference>